<feature type="compositionally biased region" description="Polar residues" evidence="2">
    <location>
        <begin position="8"/>
        <end position="18"/>
    </location>
</feature>
<dbReference type="EMBL" id="CAJNDS010000263">
    <property type="protein sequence ID" value="CAE7035377.1"/>
    <property type="molecule type" value="Genomic_DNA"/>
</dbReference>
<name>A0A812IH88_9DINO</name>
<evidence type="ECO:0000313" key="5">
    <source>
        <dbReference type="Proteomes" id="UP000604046"/>
    </source>
</evidence>
<feature type="domain" description="C3H1-type" evidence="3">
    <location>
        <begin position="49"/>
        <end position="79"/>
    </location>
</feature>
<protein>
    <recommendedName>
        <fullName evidence="3">C3H1-type domain-containing protein</fullName>
    </recommendedName>
</protein>
<keyword evidence="1" id="KW-0479">Metal-binding</keyword>
<keyword evidence="1" id="KW-0862">Zinc</keyword>
<evidence type="ECO:0000313" key="4">
    <source>
        <dbReference type="EMBL" id="CAE7035377.1"/>
    </source>
</evidence>
<sequence length="194" mass="21444">MVDAPEGSPTSDGQTTPSHALGEGPADAAQGNRELADRPLNPGSMAHPQVCRRPCVFFQAGHCENGDNCGYCHMRHDNRTPLPDRRQRAFLRKLRRTELLHIFLPRLRSQAKRAGILSRAVPVVTILEGALIEQGTLNTAKVTCDDADYLRVLLNRMSFGNLMAMLFHNLGPSTLVDTARHEFESLRQSLPSHG</sequence>
<organism evidence="4 5">
    <name type="scientific">Symbiodinium natans</name>
    <dbReference type="NCBI Taxonomy" id="878477"/>
    <lineage>
        <taxon>Eukaryota</taxon>
        <taxon>Sar</taxon>
        <taxon>Alveolata</taxon>
        <taxon>Dinophyceae</taxon>
        <taxon>Suessiales</taxon>
        <taxon>Symbiodiniaceae</taxon>
        <taxon>Symbiodinium</taxon>
    </lineage>
</organism>
<dbReference type="AlphaFoldDB" id="A0A812IH88"/>
<accession>A0A812IH88</accession>
<keyword evidence="5" id="KW-1185">Reference proteome</keyword>
<dbReference type="Proteomes" id="UP000604046">
    <property type="component" value="Unassembled WGS sequence"/>
</dbReference>
<evidence type="ECO:0000256" key="2">
    <source>
        <dbReference type="SAM" id="MobiDB-lite"/>
    </source>
</evidence>
<evidence type="ECO:0000259" key="3">
    <source>
        <dbReference type="PROSITE" id="PS50103"/>
    </source>
</evidence>
<feature type="zinc finger region" description="C3H1-type" evidence="1">
    <location>
        <begin position="49"/>
        <end position="79"/>
    </location>
</feature>
<dbReference type="PROSITE" id="PS50103">
    <property type="entry name" value="ZF_C3H1"/>
    <property type="match status" value="1"/>
</dbReference>
<comment type="caution">
    <text evidence="4">The sequence shown here is derived from an EMBL/GenBank/DDBJ whole genome shotgun (WGS) entry which is preliminary data.</text>
</comment>
<gene>
    <name evidence="4" type="ORF">SNAT2548_LOCUS4291</name>
</gene>
<dbReference type="OrthoDB" id="420582at2759"/>
<evidence type="ECO:0000256" key="1">
    <source>
        <dbReference type="PROSITE-ProRule" id="PRU00723"/>
    </source>
</evidence>
<dbReference type="InterPro" id="IPR000571">
    <property type="entry name" value="Znf_CCCH"/>
</dbReference>
<feature type="region of interest" description="Disordered" evidence="2">
    <location>
        <begin position="1"/>
        <end position="41"/>
    </location>
</feature>
<reference evidence="4" key="1">
    <citation type="submission" date="2021-02" db="EMBL/GenBank/DDBJ databases">
        <authorList>
            <person name="Dougan E. K."/>
            <person name="Rhodes N."/>
            <person name="Thang M."/>
            <person name="Chan C."/>
        </authorList>
    </citation>
    <scope>NUCLEOTIDE SEQUENCE</scope>
</reference>
<keyword evidence="1" id="KW-0863">Zinc-finger</keyword>
<proteinExistence type="predicted"/>
<dbReference type="GO" id="GO:0008270">
    <property type="term" value="F:zinc ion binding"/>
    <property type="evidence" value="ECO:0007669"/>
    <property type="project" value="UniProtKB-KW"/>
</dbReference>